<dbReference type="STRING" id="78410.A0A0P7B295"/>
<dbReference type="OrthoDB" id="3257981at2759"/>
<dbReference type="Pfam" id="PF03659">
    <property type="entry name" value="Glyco_hydro_71"/>
    <property type="match status" value="1"/>
</dbReference>
<protein>
    <recommendedName>
        <fullName evidence="3">Glucan endo-1,3-alpha-glucosidase agn1</fullName>
    </recommendedName>
</protein>
<evidence type="ECO:0000313" key="2">
    <source>
        <dbReference type="Proteomes" id="UP000050424"/>
    </source>
</evidence>
<comment type="caution">
    <text evidence="1">The sequence shown here is derived from an EMBL/GenBank/DDBJ whole genome shotgun (WGS) entry which is preliminary data.</text>
</comment>
<dbReference type="InterPro" id="IPR005197">
    <property type="entry name" value="Glyco_hydro_71"/>
</dbReference>
<dbReference type="GO" id="GO:0051118">
    <property type="term" value="F:glucan endo-1,3-alpha-glucosidase activity"/>
    <property type="evidence" value="ECO:0007669"/>
    <property type="project" value="InterPro"/>
</dbReference>
<evidence type="ECO:0000313" key="1">
    <source>
        <dbReference type="EMBL" id="KPM35510.1"/>
    </source>
</evidence>
<dbReference type="CDD" id="cd11577">
    <property type="entry name" value="GH71"/>
    <property type="match status" value="1"/>
</dbReference>
<keyword evidence="2" id="KW-1185">Reference proteome</keyword>
<gene>
    <name evidence="1" type="ORF">AK830_g11060</name>
</gene>
<dbReference type="EMBL" id="LKCW01000248">
    <property type="protein sequence ID" value="KPM35510.1"/>
    <property type="molecule type" value="Genomic_DNA"/>
</dbReference>
<dbReference type="AlphaFoldDB" id="A0A0P7B295"/>
<name>A0A0P7B295_9HYPO</name>
<organism evidence="1 2">
    <name type="scientific">Neonectria ditissima</name>
    <dbReference type="NCBI Taxonomy" id="78410"/>
    <lineage>
        <taxon>Eukaryota</taxon>
        <taxon>Fungi</taxon>
        <taxon>Dikarya</taxon>
        <taxon>Ascomycota</taxon>
        <taxon>Pezizomycotina</taxon>
        <taxon>Sordariomycetes</taxon>
        <taxon>Hypocreomycetidae</taxon>
        <taxon>Hypocreales</taxon>
        <taxon>Nectriaceae</taxon>
        <taxon>Neonectria</taxon>
    </lineage>
</organism>
<dbReference type="Proteomes" id="UP000050424">
    <property type="component" value="Unassembled WGS sequence"/>
</dbReference>
<sequence>MIGNIDNEHCRKDILDAQSLGIDAFAINFDQYAWWSNGTVDRLFDNADELGFKIFFSFDMSGSYFGSPDQYAKYLDDHLSRDSYYTYNDVPLVSTFGGESVSSDQWKDLRNTVGDILIVPAFYQSTPSSTFFDNYPELDGVFNWNSWPQIAEGKVAVSTKDDKTYQEAAKKSGKLFMMGLSPLQFKHFDSSNNWYRRGERNLEYRFGQVLEVQPDMLEIQTWNDAGESHYVGNIWPEAMDGDAIPAYTDGYNHTGYWEVLPSFIKAWKRGDTSTEGMVPTNGAAAQGVFWHHTLLTTSDCSSDGLGKPAGIENINNVVTGVVLVAEGQTGLTVSVLSGSTQLGTKDLVAGFNRFRFTNMTTGTINVQVLNGNNVVVEGSGPLQVLGSSSVCNYNYQVVGLSA</sequence>
<evidence type="ECO:0008006" key="3">
    <source>
        <dbReference type="Google" id="ProtNLM"/>
    </source>
</evidence>
<accession>A0A0P7B295</accession>
<dbReference type="Gene3D" id="3.20.20.80">
    <property type="entry name" value="Glycosidases"/>
    <property type="match status" value="1"/>
</dbReference>
<proteinExistence type="predicted"/>
<reference evidence="1 2" key="1">
    <citation type="submission" date="2015-09" db="EMBL/GenBank/DDBJ databases">
        <title>Draft genome of a European isolate of the apple canker pathogen Neonectria ditissima.</title>
        <authorList>
            <person name="Gomez-Cortecero A."/>
            <person name="Harrison R.J."/>
            <person name="Armitage A.D."/>
        </authorList>
    </citation>
    <scope>NUCLEOTIDE SEQUENCE [LARGE SCALE GENOMIC DNA]</scope>
    <source>
        <strain evidence="1 2">R09/05</strain>
    </source>
</reference>